<name>A0ACC3NM40_9PEZI</name>
<comment type="caution">
    <text evidence="1">The sequence shown here is derived from an EMBL/GenBank/DDBJ whole genome shotgun (WGS) entry which is preliminary data.</text>
</comment>
<gene>
    <name evidence="1" type="ORF">LTR37_004435</name>
</gene>
<dbReference type="EMBL" id="JAUTXU010000027">
    <property type="protein sequence ID" value="KAK3719216.1"/>
    <property type="molecule type" value="Genomic_DNA"/>
</dbReference>
<protein>
    <submittedName>
        <fullName evidence="1">Uncharacterized protein</fullName>
    </submittedName>
</protein>
<accession>A0ACC3NM40</accession>
<keyword evidence="2" id="KW-1185">Reference proteome</keyword>
<evidence type="ECO:0000313" key="1">
    <source>
        <dbReference type="EMBL" id="KAK3719216.1"/>
    </source>
</evidence>
<reference evidence="1" key="1">
    <citation type="submission" date="2023-07" db="EMBL/GenBank/DDBJ databases">
        <title>Black Yeasts Isolated from many extreme environments.</title>
        <authorList>
            <person name="Coleine C."/>
            <person name="Stajich J.E."/>
            <person name="Selbmann L."/>
        </authorList>
    </citation>
    <scope>NUCLEOTIDE SEQUENCE</scope>
    <source>
        <strain evidence="1">CCFEE 5714</strain>
    </source>
</reference>
<proteinExistence type="predicted"/>
<sequence>MDNAMIAFDKYPRMMLLHLVRNYPEYGFEKVKMESDKDKIEFQRRLQRELKLRCLLMASWHTAAPAIEQELIGTQEITARKEAQLISQLSGEV</sequence>
<dbReference type="Proteomes" id="UP001281147">
    <property type="component" value="Unassembled WGS sequence"/>
</dbReference>
<evidence type="ECO:0000313" key="2">
    <source>
        <dbReference type="Proteomes" id="UP001281147"/>
    </source>
</evidence>
<organism evidence="1 2">
    <name type="scientific">Vermiconidia calcicola</name>
    <dbReference type="NCBI Taxonomy" id="1690605"/>
    <lineage>
        <taxon>Eukaryota</taxon>
        <taxon>Fungi</taxon>
        <taxon>Dikarya</taxon>
        <taxon>Ascomycota</taxon>
        <taxon>Pezizomycotina</taxon>
        <taxon>Dothideomycetes</taxon>
        <taxon>Dothideomycetidae</taxon>
        <taxon>Mycosphaerellales</taxon>
        <taxon>Extremaceae</taxon>
        <taxon>Vermiconidia</taxon>
    </lineage>
</organism>